<protein>
    <submittedName>
        <fullName evidence="3">Polyketide cyclase</fullName>
    </submittedName>
</protein>
<evidence type="ECO:0000313" key="3">
    <source>
        <dbReference type="EMBL" id="PRD50251.1"/>
    </source>
</evidence>
<dbReference type="InterPro" id="IPR013538">
    <property type="entry name" value="ASHA1/2-like_C"/>
</dbReference>
<evidence type="ECO:0000256" key="1">
    <source>
        <dbReference type="ARBA" id="ARBA00006817"/>
    </source>
</evidence>
<reference evidence="3 4" key="1">
    <citation type="submission" date="2018-02" db="EMBL/GenBank/DDBJ databases">
        <title>The draft genome of Phyllobacterium myrsinacearum DSM5892.</title>
        <authorList>
            <person name="Li L."/>
            <person name="Liu L."/>
            <person name="Zhang X."/>
            <person name="Wang T."/>
        </authorList>
    </citation>
    <scope>NUCLEOTIDE SEQUENCE [LARGE SCALE GENOMIC DNA]</scope>
    <source>
        <strain evidence="3 4">DSM 5892</strain>
    </source>
</reference>
<evidence type="ECO:0000259" key="2">
    <source>
        <dbReference type="Pfam" id="PF08327"/>
    </source>
</evidence>
<keyword evidence="4" id="KW-1185">Reference proteome</keyword>
<dbReference type="OrthoDB" id="9803476at2"/>
<organism evidence="3 4">
    <name type="scientific">Phyllobacterium myrsinacearum</name>
    <dbReference type="NCBI Taxonomy" id="28101"/>
    <lineage>
        <taxon>Bacteria</taxon>
        <taxon>Pseudomonadati</taxon>
        <taxon>Pseudomonadota</taxon>
        <taxon>Alphaproteobacteria</taxon>
        <taxon>Hyphomicrobiales</taxon>
        <taxon>Phyllobacteriaceae</taxon>
        <taxon>Phyllobacterium</taxon>
    </lineage>
</organism>
<dbReference type="CDD" id="cd08900">
    <property type="entry name" value="SRPBCC_CalC_Aha1-like_7"/>
    <property type="match status" value="1"/>
</dbReference>
<sequence>MTVRSVNHATIRVERTYDASPERVFAAWSSVEALLRWNAMGDDWHMAYDHFDFRVGGGEVFRFGKTGGETYISTGSYQDIVPNERIISAGTMRRETTPISSSIVTVDLAPAGKGCRLVLTEQAAFLDDEDKPEYRQAGWSAMLDNLGEALKNQGAPV</sequence>
<dbReference type="AlphaFoldDB" id="A0A2S9JC07"/>
<name>A0A2S9JC07_9HYPH</name>
<dbReference type="Gene3D" id="3.30.530.20">
    <property type="match status" value="1"/>
</dbReference>
<comment type="caution">
    <text evidence="3">The sequence shown here is derived from an EMBL/GenBank/DDBJ whole genome shotgun (WGS) entry which is preliminary data.</text>
</comment>
<proteinExistence type="inferred from homology"/>
<gene>
    <name evidence="3" type="ORF">C5750_23360</name>
</gene>
<dbReference type="InterPro" id="IPR023393">
    <property type="entry name" value="START-like_dom_sf"/>
</dbReference>
<evidence type="ECO:0000313" key="4">
    <source>
        <dbReference type="Proteomes" id="UP000238563"/>
    </source>
</evidence>
<dbReference type="SUPFAM" id="SSF55961">
    <property type="entry name" value="Bet v1-like"/>
    <property type="match status" value="1"/>
</dbReference>
<dbReference type="Pfam" id="PF08327">
    <property type="entry name" value="AHSA1"/>
    <property type="match status" value="1"/>
</dbReference>
<feature type="domain" description="Activator of Hsp90 ATPase homologue 1/2-like C-terminal" evidence="2">
    <location>
        <begin position="18"/>
        <end position="150"/>
    </location>
</feature>
<comment type="similarity">
    <text evidence="1">Belongs to the AHA1 family.</text>
</comment>
<dbReference type="EMBL" id="PVBT01000008">
    <property type="protein sequence ID" value="PRD50251.1"/>
    <property type="molecule type" value="Genomic_DNA"/>
</dbReference>
<accession>A0A2S9JC07</accession>
<dbReference type="Proteomes" id="UP000238563">
    <property type="component" value="Unassembled WGS sequence"/>
</dbReference>
<dbReference type="RefSeq" id="WP_105737266.1">
    <property type="nucleotide sequence ID" value="NZ_PVBT01000008.1"/>
</dbReference>